<feature type="transmembrane region" description="Helical" evidence="6">
    <location>
        <begin position="30"/>
        <end position="47"/>
    </location>
</feature>
<accession>A0A336N820</accession>
<dbReference type="EMBL" id="UFSP01000004">
    <property type="protein sequence ID" value="SSZ30371.1"/>
    <property type="molecule type" value="Genomic_DNA"/>
</dbReference>
<dbReference type="PANTHER" id="PTHR36506">
    <property type="entry name" value="PREFLAGELLIN PEPTIDASE"/>
    <property type="match status" value="1"/>
</dbReference>
<dbReference type="GO" id="GO:0006508">
    <property type="term" value="P:proteolysis"/>
    <property type="evidence" value="ECO:0007669"/>
    <property type="project" value="UniProtKB-KW"/>
</dbReference>
<keyword evidence="8" id="KW-0378">Hydrolase</keyword>
<dbReference type="InterPro" id="IPR000045">
    <property type="entry name" value="Prepilin_IV_endopep_pep"/>
</dbReference>
<dbReference type="Proteomes" id="UP000253728">
    <property type="component" value="Unassembled WGS sequence"/>
</dbReference>
<dbReference type="GeneID" id="49635234"/>
<evidence type="ECO:0000256" key="6">
    <source>
        <dbReference type="SAM" id="Phobius"/>
    </source>
</evidence>
<dbReference type="GO" id="GO:0004190">
    <property type="term" value="F:aspartic-type endopeptidase activity"/>
    <property type="evidence" value="ECO:0007669"/>
    <property type="project" value="InterPro"/>
</dbReference>
<sequence>MHWFINTLVIVSLLLLIILSITDVRSRTIGNRIILLLLITIIPLSLLKYQTLFILPSLCALAIGFLLFTLNLVGAGDVKLIAVLMLMIPNDEIFPFFFFTTFAGLGLIIISWLFFRKSVKENGLPYGVAISLGFMTNLVLSN</sequence>
<evidence type="ECO:0000256" key="5">
    <source>
        <dbReference type="ARBA" id="ARBA00023136"/>
    </source>
</evidence>
<evidence type="ECO:0000313" key="8">
    <source>
        <dbReference type="EMBL" id="SSZ30371.1"/>
    </source>
</evidence>
<evidence type="ECO:0000256" key="4">
    <source>
        <dbReference type="ARBA" id="ARBA00022989"/>
    </source>
</evidence>
<evidence type="ECO:0000259" key="7">
    <source>
        <dbReference type="Pfam" id="PF01478"/>
    </source>
</evidence>
<keyword evidence="5 6" id="KW-0472">Membrane</keyword>
<dbReference type="InterPro" id="IPR052218">
    <property type="entry name" value="Preflagellin_Peptidase"/>
</dbReference>
<keyword evidence="3 6" id="KW-0812">Transmembrane</keyword>
<evidence type="ECO:0000256" key="2">
    <source>
        <dbReference type="ARBA" id="ARBA00022475"/>
    </source>
</evidence>
<dbReference type="RefSeq" id="WP_005701452.1">
    <property type="nucleotide sequence ID" value="NZ_CAUTUO010000003.1"/>
</dbReference>
<feature type="transmembrane region" description="Helical" evidence="6">
    <location>
        <begin position="93"/>
        <end position="115"/>
    </location>
</feature>
<dbReference type="PANTHER" id="PTHR36506:SF1">
    <property type="entry name" value="PREFLAGELLIN PEPTIDASE"/>
    <property type="match status" value="1"/>
</dbReference>
<feature type="domain" description="Prepilin type IV endopeptidase peptidase" evidence="7">
    <location>
        <begin position="11"/>
        <end position="108"/>
    </location>
</feature>
<feature type="transmembrane region" description="Helical" evidence="6">
    <location>
        <begin position="52"/>
        <end position="73"/>
    </location>
</feature>
<comment type="subcellular location">
    <subcellularLocation>
        <location evidence="1">Cell membrane</location>
        <topology evidence="1">Multi-pass membrane protein</topology>
    </subcellularLocation>
</comment>
<keyword evidence="4 6" id="KW-1133">Transmembrane helix</keyword>
<evidence type="ECO:0000256" key="3">
    <source>
        <dbReference type="ARBA" id="ARBA00022692"/>
    </source>
</evidence>
<dbReference type="Pfam" id="PF01478">
    <property type="entry name" value="Peptidase_A24"/>
    <property type="match status" value="1"/>
</dbReference>
<protein>
    <submittedName>
        <fullName evidence="8">Flp pilus assembly protein, protease CpaA</fullName>
    </submittedName>
</protein>
<gene>
    <name evidence="8" type="ORF">NCTC5908_02198</name>
</gene>
<evidence type="ECO:0000313" key="9">
    <source>
        <dbReference type="Proteomes" id="UP000253728"/>
    </source>
</evidence>
<reference evidence="8 9" key="1">
    <citation type="submission" date="2018-06" db="EMBL/GenBank/DDBJ databases">
        <authorList>
            <consortium name="Pathogen Informatics"/>
            <person name="Doyle S."/>
        </authorList>
    </citation>
    <scope>NUCLEOTIDE SEQUENCE [LARGE SCALE GENOMIC DNA]</scope>
    <source>
        <strain evidence="8 9">NCTC5908</strain>
    </source>
</reference>
<evidence type="ECO:0000256" key="1">
    <source>
        <dbReference type="ARBA" id="ARBA00004651"/>
    </source>
</evidence>
<keyword evidence="8" id="KW-0645">Protease</keyword>
<dbReference type="Gene3D" id="1.20.120.1220">
    <property type="match status" value="1"/>
</dbReference>
<dbReference type="OMA" id="IAIMVCL"/>
<dbReference type="STRING" id="732.ADJ80_05415"/>
<dbReference type="AlphaFoldDB" id="A0A336N820"/>
<organism evidence="8 9">
    <name type="scientific">Aggregatibacter aphrophilus</name>
    <name type="common">Haemophilus aphrophilus</name>
    <dbReference type="NCBI Taxonomy" id="732"/>
    <lineage>
        <taxon>Bacteria</taxon>
        <taxon>Pseudomonadati</taxon>
        <taxon>Pseudomonadota</taxon>
        <taxon>Gammaproteobacteria</taxon>
        <taxon>Pasteurellales</taxon>
        <taxon>Pasteurellaceae</taxon>
        <taxon>Aggregatibacter</taxon>
    </lineage>
</organism>
<name>A0A336N820_AGGAP</name>
<proteinExistence type="predicted"/>
<keyword evidence="2" id="KW-1003">Cell membrane</keyword>
<dbReference type="GO" id="GO:0005886">
    <property type="term" value="C:plasma membrane"/>
    <property type="evidence" value="ECO:0007669"/>
    <property type="project" value="UniProtKB-SubCell"/>
</dbReference>